<dbReference type="RefSeq" id="WP_242328929.1">
    <property type="nucleotide sequence ID" value="NZ_CP071872.1"/>
</dbReference>
<keyword evidence="1" id="KW-0472">Membrane</keyword>
<gene>
    <name evidence="2" type="ORF">J4032_01900</name>
</gene>
<dbReference type="Proteomes" id="UP000828924">
    <property type="component" value="Chromosome"/>
</dbReference>
<feature type="transmembrane region" description="Helical" evidence="1">
    <location>
        <begin position="37"/>
        <end position="57"/>
    </location>
</feature>
<keyword evidence="3" id="KW-1185">Reference proteome</keyword>
<keyword evidence="1" id="KW-1133">Transmembrane helix</keyword>
<protein>
    <submittedName>
        <fullName evidence="2">Uncharacterized protein</fullName>
    </submittedName>
</protein>
<sequence length="60" mass="6748">MRKRFIRRTVEETRRKRFGGHIKRIAKKGLATAARGTVHGISSGIGGLAVAAVVWWFQTR</sequence>
<organism evidence="2 3">
    <name type="scientific">Streptomyces formicae</name>
    <dbReference type="NCBI Taxonomy" id="1616117"/>
    <lineage>
        <taxon>Bacteria</taxon>
        <taxon>Bacillati</taxon>
        <taxon>Actinomycetota</taxon>
        <taxon>Actinomycetes</taxon>
        <taxon>Kitasatosporales</taxon>
        <taxon>Streptomycetaceae</taxon>
        <taxon>Streptomyces</taxon>
    </lineage>
</organism>
<evidence type="ECO:0000313" key="2">
    <source>
        <dbReference type="EMBL" id="UNM10426.1"/>
    </source>
</evidence>
<proteinExistence type="predicted"/>
<reference evidence="2 3" key="1">
    <citation type="submission" date="2021-03" db="EMBL/GenBank/DDBJ databases">
        <title>Complete genome of Streptomyces formicae strain 1H-GS9 (DSM 100524).</title>
        <authorList>
            <person name="Atanasov K.E."/>
            <person name="Altabella T."/>
            <person name="Ferrer A."/>
        </authorList>
    </citation>
    <scope>NUCLEOTIDE SEQUENCE [LARGE SCALE GENOMIC DNA]</scope>
    <source>
        <strain evidence="2 3">1H-GS9</strain>
    </source>
</reference>
<evidence type="ECO:0000313" key="3">
    <source>
        <dbReference type="Proteomes" id="UP000828924"/>
    </source>
</evidence>
<keyword evidence="1" id="KW-0812">Transmembrane</keyword>
<evidence type="ECO:0000256" key="1">
    <source>
        <dbReference type="SAM" id="Phobius"/>
    </source>
</evidence>
<accession>A0ABY3WCX6</accession>
<name>A0ABY3WCX6_9ACTN</name>
<dbReference type="EMBL" id="CP071872">
    <property type="protein sequence ID" value="UNM10426.1"/>
    <property type="molecule type" value="Genomic_DNA"/>
</dbReference>